<organism evidence="1 2">
    <name type="scientific">Neofusicoccum parvum</name>
    <dbReference type="NCBI Taxonomy" id="310453"/>
    <lineage>
        <taxon>Eukaryota</taxon>
        <taxon>Fungi</taxon>
        <taxon>Dikarya</taxon>
        <taxon>Ascomycota</taxon>
        <taxon>Pezizomycotina</taxon>
        <taxon>Dothideomycetes</taxon>
        <taxon>Dothideomycetes incertae sedis</taxon>
        <taxon>Botryosphaeriales</taxon>
        <taxon>Botryosphaeriaceae</taxon>
        <taxon>Neofusicoccum</taxon>
    </lineage>
</organism>
<sequence length="286" mass="31486">MGDSQLSGGSSSLPLALRPAPAAADGDESLIMQLSRISNQFGQFRHMDEDKLKQMAAAHESGLADVDDSDDEDDAADDAKKRGDELRDAKADMFKHINSDAQQEILYTIDFLGLLLSKEGGRASNYMSPTLKSSGVPEGSFAYDKWPVKQLDERQKKQQDLVAKGWTMEGLGASADSLLQAATKLEKEVRKETQYWGQILSIKKRGWSLRRVPRESGTLGVQFGFLEAGDRFQARGFAPLRAKEDGSIILDQALVQKPKSIRVHIIENGKVLGSSHQNTLVSYSMK</sequence>
<reference evidence="1" key="1">
    <citation type="submission" date="2024-09" db="EMBL/GenBank/DDBJ databases">
        <title>Draft Genome Sequences of Neofusicoccum parvum.</title>
        <authorList>
            <person name="Ashida A."/>
            <person name="Camagna M."/>
            <person name="Tanaka A."/>
            <person name="Takemoto D."/>
        </authorList>
    </citation>
    <scope>NUCLEOTIDE SEQUENCE</scope>
    <source>
        <strain evidence="1">PPO83</strain>
    </source>
</reference>
<name>A0ACB5S631_9PEZI</name>
<evidence type="ECO:0000313" key="2">
    <source>
        <dbReference type="Proteomes" id="UP001165186"/>
    </source>
</evidence>
<accession>A0ACB5S631</accession>
<gene>
    <name evidence="1" type="primary">g4143</name>
    <name evidence="1" type="ORF">NpPPO83_00004143</name>
</gene>
<comment type="caution">
    <text evidence="1">The sequence shown here is derived from an EMBL/GenBank/DDBJ whole genome shotgun (WGS) entry which is preliminary data.</text>
</comment>
<evidence type="ECO:0000313" key="1">
    <source>
        <dbReference type="EMBL" id="GME28260.1"/>
    </source>
</evidence>
<dbReference type="Proteomes" id="UP001165186">
    <property type="component" value="Unassembled WGS sequence"/>
</dbReference>
<protein>
    <submittedName>
        <fullName evidence="1">Mediator complex subunit Med17</fullName>
    </submittedName>
</protein>
<keyword evidence="2" id="KW-1185">Reference proteome</keyword>
<dbReference type="EMBL" id="BSXG01000046">
    <property type="protein sequence ID" value="GME28260.1"/>
    <property type="molecule type" value="Genomic_DNA"/>
</dbReference>
<proteinExistence type="predicted"/>